<feature type="chain" id="PRO_5025425445" evidence="1">
    <location>
        <begin position="21"/>
        <end position="172"/>
    </location>
</feature>
<dbReference type="AlphaFoldDB" id="A0A6C0Y4H6"/>
<dbReference type="Pfam" id="PF08238">
    <property type="entry name" value="Sel1"/>
    <property type="match status" value="2"/>
</dbReference>
<sequence>MKFSYSIFLTLLLVSGCSNGTSTNKIPDSEKIESSEKNSYQKSKKYSEAGDKENYLKLLETSAESGDVIAQNELAGLYAFGEGVPKSGEKFIYWSELAASKGYSLAQLNLGTAYFFGTNGVTQDLVKAEKWLTLAASNNEEIAKNYLQQIKNNQISDASIPDDIKLLNPDPA</sequence>
<dbReference type="RefSeq" id="WP_163146129.1">
    <property type="nucleotide sequence ID" value="NZ_CP044455.1"/>
</dbReference>
<reference evidence="2 3" key="1">
    <citation type="submission" date="2019-09" db="EMBL/GenBank/DDBJ databases">
        <title>Non-baumannii Acinetobacter spp. carrying blaNDM-1 isolated in China.</title>
        <authorList>
            <person name="Cui C."/>
            <person name="Chen C."/>
            <person name="Sun J."/>
            <person name="Liu Y."/>
        </authorList>
    </citation>
    <scope>NUCLEOTIDE SEQUENCE [LARGE SCALE GENOMIC DNA]</scope>
    <source>
        <strain evidence="2 3">B18</strain>
    </source>
</reference>
<feature type="signal peptide" evidence="1">
    <location>
        <begin position="1"/>
        <end position="20"/>
    </location>
</feature>
<evidence type="ECO:0000313" key="3">
    <source>
        <dbReference type="Proteomes" id="UP000503440"/>
    </source>
</evidence>
<dbReference type="InterPro" id="IPR011990">
    <property type="entry name" value="TPR-like_helical_dom_sf"/>
</dbReference>
<evidence type="ECO:0000256" key="1">
    <source>
        <dbReference type="SAM" id="SignalP"/>
    </source>
</evidence>
<dbReference type="InterPro" id="IPR052945">
    <property type="entry name" value="Mitotic_Regulator"/>
</dbReference>
<gene>
    <name evidence="2" type="ORF">FSC09_12255</name>
</gene>
<dbReference type="PANTHER" id="PTHR43628">
    <property type="entry name" value="ACTIVATOR OF C KINASE PROTEIN 1-RELATED"/>
    <property type="match status" value="1"/>
</dbReference>
<dbReference type="EMBL" id="CP044455">
    <property type="protein sequence ID" value="QIC71121.1"/>
    <property type="molecule type" value="Genomic_DNA"/>
</dbReference>
<dbReference type="PANTHER" id="PTHR43628:SF1">
    <property type="entry name" value="CHITIN SYNTHASE REGULATORY FACTOR 2-RELATED"/>
    <property type="match status" value="1"/>
</dbReference>
<protein>
    <submittedName>
        <fullName evidence="2">Sel1 repeat family protein</fullName>
    </submittedName>
</protein>
<dbReference type="InterPro" id="IPR006597">
    <property type="entry name" value="Sel1-like"/>
</dbReference>
<dbReference type="SMART" id="SM00671">
    <property type="entry name" value="SEL1"/>
    <property type="match status" value="2"/>
</dbReference>
<keyword evidence="1" id="KW-0732">Signal</keyword>
<proteinExistence type="predicted"/>
<dbReference type="PROSITE" id="PS51257">
    <property type="entry name" value="PROKAR_LIPOPROTEIN"/>
    <property type="match status" value="1"/>
</dbReference>
<dbReference type="SUPFAM" id="SSF81901">
    <property type="entry name" value="HCP-like"/>
    <property type="match status" value="1"/>
</dbReference>
<dbReference type="Proteomes" id="UP000503440">
    <property type="component" value="Chromosome"/>
</dbReference>
<evidence type="ECO:0000313" key="2">
    <source>
        <dbReference type="EMBL" id="QIC71121.1"/>
    </source>
</evidence>
<organism evidence="2 3">
    <name type="scientific">Acinetobacter indicus</name>
    <dbReference type="NCBI Taxonomy" id="756892"/>
    <lineage>
        <taxon>Bacteria</taxon>
        <taxon>Pseudomonadati</taxon>
        <taxon>Pseudomonadota</taxon>
        <taxon>Gammaproteobacteria</taxon>
        <taxon>Moraxellales</taxon>
        <taxon>Moraxellaceae</taxon>
        <taxon>Acinetobacter</taxon>
    </lineage>
</organism>
<accession>A0A6C0Y4H6</accession>
<dbReference type="Gene3D" id="1.25.40.10">
    <property type="entry name" value="Tetratricopeptide repeat domain"/>
    <property type="match status" value="1"/>
</dbReference>
<name>A0A6C0Y4H6_9GAMM</name>